<evidence type="ECO:0000256" key="2">
    <source>
        <dbReference type="ARBA" id="ARBA00022741"/>
    </source>
</evidence>
<evidence type="ECO:0000313" key="6">
    <source>
        <dbReference type="Proteomes" id="UP000789707"/>
    </source>
</evidence>
<keyword evidence="4" id="KW-0479">Metal-binding</keyword>
<dbReference type="NCBIfam" id="TIGR02727">
    <property type="entry name" value="MTHFS_bact"/>
    <property type="match status" value="1"/>
</dbReference>
<dbReference type="EMBL" id="CAKKNS010000002">
    <property type="protein sequence ID" value="CAH0416312.1"/>
    <property type="molecule type" value="Genomic_DNA"/>
</dbReference>
<dbReference type="Pfam" id="PF01812">
    <property type="entry name" value="5-FTHF_cyc-lig"/>
    <property type="match status" value="1"/>
</dbReference>
<name>A0ABM8Z673_9LACO</name>
<keyword evidence="6" id="KW-1185">Reference proteome</keyword>
<evidence type="ECO:0000256" key="4">
    <source>
        <dbReference type="RuleBase" id="RU361279"/>
    </source>
</evidence>
<accession>A0ABM8Z673</accession>
<dbReference type="RefSeq" id="WP_230096382.1">
    <property type="nucleotide sequence ID" value="NZ_CAKKNS010000002.1"/>
</dbReference>
<evidence type="ECO:0000256" key="3">
    <source>
        <dbReference type="ARBA" id="ARBA00022840"/>
    </source>
</evidence>
<dbReference type="Gene3D" id="3.40.50.10420">
    <property type="entry name" value="NagB/RpiA/CoA transferase-like"/>
    <property type="match status" value="1"/>
</dbReference>
<comment type="similarity">
    <text evidence="1 4">Belongs to the 5-formyltetrahydrofolate cyclo-ligase family.</text>
</comment>
<comment type="catalytic activity">
    <reaction evidence="4">
        <text>(6S)-5-formyl-5,6,7,8-tetrahydrofolate + ATP = (6R)-5,10-methenyltetrahydrofolate + ADP + phosphate</text>
        <dbReference type="Rhea" id="RHEA:10488"/>
        <dbReference type="ChEBI" id="CHEBI:30616"/>
        <dbReference type="ChEBI" id="CHEBI:43474"/>
        <dbReference type="ChEBI" id="CHEBI:57455"/>
        <dbReference type="ChEBI" id="CHEBI:57457"/>
        <dbReference type="ChEBI" id="CHEBI:456216"/>
        <dbReference type="EC" id="6.3.3.2"/>
    </reaction>
</comment>
<reference evidence="5 6" key="1">
    <citation type="submission" date="2021-11" db="EMBL/GenBank/DDBJ databases">
        <authorList>
            <person name="Depoorter E."/>
        </authorList>
    </citation>
    <scope>NUCLEOTIDE SEQUENCE [LARGE SCALE GENOMIC DNA]</scope>
    <source>
        <strain evidence="5 6">LMG 24289</strain>
    </source>
</reference>
<evidence type="ECO:0000256" key="1">
    <source>
        <dbReference type="ARBA" id="ARBA00010638"/>
    </source>
</evidence>
<evidence type="ECO:0000313" key="5">
    <source>
        <dbReference type="EMBL" id="CAH0416312.1"/>
    </source>
</evidence>
<dbReference type="SUPFAM" id="SSF100950">
    <property type="entry name" value="NagB/RpiA/CoA transferase-like"/>
    <property type="match status" value="1"/>
</dbReference>
<dbReference type="Proteomes" id="UP000789707">
    <property type="component" value="Unassembled WGS sequence"/>
</dbReference>
<dbReference type="InterPro" id="IPR024185">
    <property type="entry name" value="FTHF_cligase-like_sf"/>
</dbReference>
<comment type="cofactor">
    <cofactor evidence="4">
        <name>Mg(2+)</name>
        <dbReference type="ChEBI" id="CHEBI:18420"/>
    </cofactor>
</comment>
<sequence length="188" mass="21035">MDKATLRQDALAWLETLPPIAKAQIMADNLRQLNELPEWQGAQKIGITYSMPNELPTQMIIEAALKQGKEVYLPKCLPQRRLVFLPYRTNDVLIKSAFGVYEPQGNQRGEDVKLDLLIVPGLRFAIDSGMRVGFGGGYYDRFLAQFTGNTVALSTAKLVVKQADWPVEIFDQAVDKILIGVEQNANNK</sequence>
<keyword evidence="2 4" id="KW-0547">Nucleotide-binding</keyword>
<proteinExistence type="inferred from homology"/>
<dbReference type="PANTHER" id="PTHR23407">
    <property type="entry name" value="ATPASE INHIBITOR/5-FORMYLTETRAHYDROFOLATE CYCLO-LIGASE"/>
    <property type="match status" value="1"/>
</dbReference>
<dbReference type="InterPro" id="IPR002698">
    <property type="entry name" value="FTHF_cligase"/>
</dbReference>
<dbReference type="InterPro" id="IPR037171">
    <property type="entry name" value="NagB/RpiA_transferase-like"/>
</dbReference>
<organism evidence="5 6">
    <name type="scientific">Periweissella fabaria</name>
    <dbReference type="NCBI Taxonomy" id="546157"/>
    <lineage>
        <taxon>Bacteria</taxon>
        <taxon>Bacillati</taxon>
        <taxon>Bacillota</taxon>
        <taxon>Bacilli</taxon>
        <taxon>Lactobacillales</taxon>
        <taxon>Lactobacillaceae</taxon>
        <taxon>Periweissella</taxon>
    </lineage>
</organism>
<dbReference type="EC" id="6.3.3.2" evidence="4"/>
<dbReference type="PANTHER" id="PTHR23407:SF1">
    <property type="entry name" value="5-FORMYLTETRAHYDROFOLATE CYCLO-LIGASE"/>
    <property type="match status" value="1"/>
</dbReference>
<protein>
    <recommendedName>
        <fullName evidence="4">5-formyltetrahydrofolate cyclo-ligase</fullName>
        <ecNumber evidence="4">6.3.3.2</ecNumber>
    </recommendedName>
</protein>
<comment type="caution">
    <text evidence="5">The sequence shown here is derived from an EMBL/GenBank/DDBJ whole genome shotgun (WGS) entry which is preliminary data.</text>
</comment>
<dbReference type="PIRSF" id="PIRSF006806">
    <property type="entry name" value="FTHF_cligase"/>
    <property type="match status" value="1"/>
</dbReference>
<gene>
    <name evidence="5" type="primary">yqgN</name>
    <name evidence="5" type="ORF">WFA24289_00614</name>
</gene>
<keyword evidence="3 4" id="KW-0067">ATP-binding</keyword>
<keyword evidence="4" id="KW-0460">Magnesium</keyword>